<keyword evidence="3" id="KW-1185">Reference proteome</keyword>
<sequence length="206" mass="22277">MQFTRREVLSLSAVGTGLAAAGCLGSEPPTASGNTPPSTEEGSAGPAKSCPSGYEPFEPWYVVESSGPLGGFDLTMDQRGLTLGDTFRCELRNTTLTQQSSGIKSKFDVQYEHEDGWRSVYGAKSGEMVAFIDVAIGHPPRSGFTWEFPFTKAGLEDIANDGIGVCGPIKSGTYRFVYWGITTEREEEENFETDYALGVPFTVLDE</sequence>
<proteinExistence type="predicted"/>
<evidence type="ECO:0008006" key="4">
    <source>
        <dbReference type="Google" id="ProtNLM"/>
    </source>
</evidence>
<feature type="region of interest" description="Disordered" evidence="1">
    <location>
        <begin position="22"/>
        <end position="51"/>
    </location>
</feature>
<accession>A0ABD5ZHI1</accession>
<dbReference type="RefSeq" id="WP_390224721.1">
    <property type="nucleotide sequence ID" value="NZ_JBHTAA010000005.1"/>
</dbReference>
<name>A0ABD5ZHI1_9EURY</name>
<dbReference type="InterPro" id="IPR006311">
    <property type="entry name" value="TAT_signal"/>
</dbReference>
<organism evidence="2 3">
    <name type="scientific">Haloferax namakaokahaiae</name>
    <dbReference type="NCBI Taxonomy" id="1748331"/>
    <lineage>
        <taxon>Archaea</taxon>
        <taxon>Methanobacteriati</taxon>
        <taxon>Methanobacteriota</taxon>
        <taxon>Stenosarchaea group</taxon>
        <taxon>Halobacteria</taxon>
        <taxon>Halobacteriales</taxon>
        <taxon>Haloferacaceae</taxon>
        <taxon>Haloferax</taxon>
    </lineage>
</organism>
<comment type="caution">
    <text evidence="2">The sequence shown here is derived from an EMBL/GenBank/DDBJ whole genome shotgun (WGS) entry which is preliminary data.</text>
</comment>
<dbReference type="Proteomes" id="UP001596481">
    <property type="component" value="Unassembled WGS sequence"/>
</dbReference>
<evidence type="ECO:0000256" key="1">
    <source>
        <dbReference type="SAM" id="MobiDB-lite"/>
    </source>
</evidence>
<feature type="compositionally biased region" description="Polar residues" evidence="1">
    <location>
        <begin position="29"/>
        <end position="41"/>
    </location>
</feature>
<dbReference type="PROSITE" id="PS51257">
    <property type="entry name" value="PROKAR_LIPOPROTEIN"/>
    <property type="match status" value="1"/>
</dbReference>
<dbReference type="AlphaFoldDB" id="A0ABD5ZHI1"/>
<evidence type="ECO:0000313" key="2">
    <source>
        <dbReference type="EMBL" id="MFC7204759.1"/>
    </source>
</evidence>
<reference evidence="2 3" key="1">
    <citation type="journal article" date="2019" name="Int. J. Syst. Evol. Microbiol.">
        <title>The Global Catalogue of Microorganisms (GCM) 10K type strain sequencing project: providing services to taxonomists for standard genome sequencing and annotation.</title>
        <authorList>
            <consortium name="The Broad Institute Genomics Platform"/>
            <consortium name="The Broad Institute Genome Sequencing Center for Infectious Disease"/>
            <person name="Wu L."/>
            <person name="Ma J."/>
        </authorList>
    </citation>
    <scope>NUCLEOTIDE SEQUENCE [LARGE SCALE GENOMIC DNA]</scope>
    <source>
        <strain evidence="2 3">DSM 29988</strain>
    </source>
</reference>
<evidence type="ECO:0000313" key="3">
    <source>
        <dbReference type="Proteomes" id="UP001596481"/>
    </source>
</evidence>
<gene>
    <name evidence="2" type="ORF">ACFQJC_14675</name>
</gene>
<protein>
    <recommendedName>
        <fullName evidence="4">Lipoprotein</fullName>
    </recommendedName>
</protein>
<dbReference type="PROSITE" id="PS51318">
    <property type="entry name" value="TAT"/>
    <property type="match status" value="1"/>
</dbReference>
<dbReference type="EMBL" id="JBHTAA010000005">
    <property type="protein sequence ID" value="MFC7204759.1"/>
    <property type="molecule type" value="Genomic_DNA"/>
</dbReference>